<dbReference type="Pfam" id="PF13650">
    <property type="entry name" value="Asp_protease_2"/>
    <property type="match status" value="1"/>
</dbReference>
<name>A0ABU9DNQ9_9BACL</name>
<reference evidence="1 2" key="1">
    <citation type="submission" date="2024-04" db="EMBL/GenBank/DDBJ databases">
        <title>draft genome sequnece of Paenibacillus filicis.</title>
        <authorList>
            <person name="Kim D.-U."/>
        </authorList>
    </citation>
    <scope>NUCLEOTIDE SEQUENCE [LARGE SCALE GENOMIC DNA]</scope>
    <source>
        <strain evidence="1 2">KACC14197</strain>
    </source>
</reference>
<proteinExistence type="predicted"/>
<dbReference type="EC" id="3.4.23.-" evidence="1"/>
<dbReference type="RefSeq" id="WP_341417645.1">
    <property type="nucleotide sequence ID" value="NZ_JBBPCC010000015.1"/>
</dbReference>
<evidence type="ECO:0000313" key="2">
    <source>
        <dbReference type="Proteomes" id="UP001469365"/>
    </source>
</evidence>
<organism evidence="1 2">
    <name type="scientific">Paenibacillus filicis</name>
    <dbReference type="NCBI Taxonomy" id="669464"/>
    <lineage>
        <taxon>Bacteria</taxon>
        <taxon>Bacillati</taxon>
        <taxon>Bacillota</taxon>
        <taxon>Bacilli</taxon>
        <taxon>Bacillales</taxon>
        <taxon>Paenibacillaceae</taxon>
        <taxon>Paenibacillus</taxon>
    </lineage>
</organism>
<sequence length="128" mass="14031">MNLDVDFGLPFVSVIVQFRGQNLKLEKVLLDTGSARTIFKADVVGEIGVVPEAGDAVDSIQGVGGIEYVYTKTFDWIQFDSLCLEHFQVEIGSMDYGIDIDGILGFDYIRAAGLMIDSVKLQVYSLAD</sequence>
<comment type="caution">
    <text evidence="1">The sequence shown here is derived from an EMBL/GenBank/DDBJ whole genome shotgun (WGS) entry which is preliminary data.</text>
</comment>
<dbReference type="GO" id="GO:0016787">
    <property type="term" value="F:hydrolase activity"/>
    <property type="evidence" value="ECO:0007669"/>
    <property type="project" value="UniProtKB-KW"/>
</dbReference>
<gene>
    <name evidence="1" type="ORF">WMW72_21615</name>
</gene>
<keyword evidence="1" id="KW-0378">Hydrolase</keyword>
<dbReference type="Proteomes" id="UP001469365">
    <property type="component" value="Unassembled WGS sequence"/>
</dbReference>
<dbReference type="SUPFAM" id="SSF50630">
    <property type="entry name" value="Acid proteases"/>
    <property type="match status" value="1"/>
</dbReference>
<evidence type="ECO:0000313" key="1">
    <source>
        <dbReference type="EMBL" id="MEK8130508.1"/>
    </source>
</evidence>
<dbReference type="Gene3D" id="2.40.70.10">
    <property type="entry name" value="Acid Proteases"/>
    <property type="match status" value="1"/>
</dbReference>
<protein>
    <submittedName>
        <fullName evidence="1">Retropepsin-like aspartic protease</fullName>
        <ecNumber evidence="1">3.4.23.-</ecNumber>
    </submittedName>
</protein>
<dbReference type="EMBL" id="JBBPCC010000015">
    <property type="protein sequence ID" value="MEK8130508.1"/>
    <property type="molecule type" value="Genomic_DNA"/>
</dbReference>
<keyword evidence="2" id="KW-1185">Reference proteome</keyword>
<dbReference type="InterPro" id="IPR021109">
    <property type="entry name" value="Peptidase_aspartic_dom_sf"/>
</dbReference>
<accession>A0ABU9DNQ9</accession>